<name>A0AAJ1TIY3_9BACL</name>
<dbReference type="EMBL" id="JAUSUV010000004">
    <property type="protein sequence ID" value="MDQ0416854.1"/>
    <property type="molecule type" value="Genomic_DNA"/>
</dbReference>
<proteinExistence type="predicted"/>
<dbReference type="InterPro" id="IPR001173">
    <property type="entry name" value="Glyco_trans_2-like"/>
</dbReference>
<dbReference type="PANTHER" id="PTHR43179:SF7">
    <property type="entry name" value="RHAMNOSYLTRANSFERASE WBBL"/>
    <property type="match status" value="1"/>
</dbReference>
<dbReference type="Gene3D" id="3.90.550.10">
    <property type="entry name" value="Spore Coat Polysaccharide Biosynthesis Protein SpsA, Chain A"/>
    <property type="match status" value="1"/>
</dbReference>
<comment type="caution">
    <text evidence="2">The sequence shown here is derived from an EMBL/GenBank/DDBJ whole genome shotgun (WGS) entry which is preliminary data.</text>
</comment>
<dbReference type="Proteomes" id="UP001238450">
    <property type="component" value="Unassembled WGS sequence"/>
</dbReference>
<dbReference type="Pfam" id="PF00535">
    <property type="entry name" value="Glycos_transf_2"/>
    <property type="match status" value="1"/>
</dbReference>
<dbReference type="RefSeq" id="WP_307251494.1">
    <property type="nucleotide sequence ID" value="NZ_JAUSUV010000004.1"/>
</dbReference>
<reference evidence="2 3" key="1">
    <citation type="submission" date="2023-07" db="EMBL/GenBank/DDBJ databases">
        <title>Genomic Encyclopedia of Type Strains, Phase IV (KMG-IV): sequencing the most valuable type-strain genomes for metagenomic binning, comparative biology and taxonomic classification.</title>
        <authorList>
            <person name="Goeker M."/>
        </authorList>
    </citation>
    <scope>NUCLEOTIDE SEQUENCE [LARGE SCALE GENOMIC DNA]</scope>
    <source>
        <strain evidence="2 3">DSM 46876</strain>
    </source>
</reference>
<gene>
    <name evidence="2" type="ORF">J2Z48_001026</name>
</gene>
<dbReference type="SUPFAM" id="SSF53448">
    <property type="entry name" value="Nucleotide-diphospho-sugar transferases"/>
    <property type="match status" value="1"/>
</dbReference>
<protein>
    <submittedName>
        <fullName evidence="2">GT2 family glycosyltransferase</fullName>
    </submittedName>
</protein>
<organism evidence="2 3">
    <name type="scientific">Croceifilum oryzae</name>
    <dbReference type="NCBI Taxonomy" id="1553429"/>
    <lineage>
        <taxon>Bacteria</taxon>
        <taxon>Bacillati</taxon>
        <taxon>Bacillota</taxon>
        <taxon>Bacilli</taxon>
        <taxon>Bacillales</taxon>
        <taxon>Thermoactinomycetaceae</taxon>
        <taxon>Croceifilum</taxon>
    </lineage>
</organism>
<evidence type="ECO:0000313" key="2">
    <source>
        <dbReference type="EMBL" id="MDQ0416854.1"/>
    </source>
</evidence>
<keyword evidence="3" id="KW-1185">Reference proteome</keyword>
<dbReference type="AlphaFoldDB" id="A0AAJ1TIY3"/>
<evidence type="ECO:0000259" key="1">
    <source>
        <dbReference type="Pfam" id="PF00535"/>
    </source>
</evidence>
<evidence type="ECO:0000313" key="3">
    <source>
        <dbReference type="Proteomes" id="UP001238450"/>
    </source>
</evidence>
<dbReference type="InterPro" id="IPR029044">
    <property type="entry name" value="Nucleotide-diphossugar_trans"/>
</dbReference>
<accession>A0AAJ1TIY3</accession>
<sequence>MSNHNLTSIVIPVHNQWPVTQMCLRSLFRHTRVPIEVIVVNNASTDGTGQKLIKEFPTVKQIDNSFRNGFSASLNQGFRMAKGKYLATINNDTLPSYRWLANILRVLKDRPLCGVAAPLSNYVLPDQYLQTDLKRARDIHMFCKKFNRQNVAKWKVSDRLSGFCLVFPRKIWNTVGELDENFGMGYYEDIDFTYRIRLAGYKCMIAGDTYVHHFGSKSFIQKDSDELARKLSQENREYFMKKWNRDPDLPLDIPS</sequence>
<dbReference type="CDD" id="cd04186">
    <property type="entry name" value="GT_2_like_c"/>
    <property type="match status" value="1"/>
</dbReference>
<feature type="domain" description="Glycosyltransferase 2-like" evidence="1">
    <location>
        <begin position="8"/>
        <end position="167"/>
    </location>
</feature>
<dbReference type="PANTHER" id="PTHR43179">
    <property type="entry name" value="RHAMNOSYLTRANSFERASE WBBL"/>
    <property type="match status" value="1"/>
</dbReference>